<evidence type="ECO:0000256" key="1">
    <source>
        <dbReference type="SAM" id="MobiDB-lite"/>
    </source>
</evidence>
<dbReference type="AlphaFoldDB" id="A0A6J1E7V7"/>
<evidence type="ECO:0000313" key="2">
    <source>
        <dbReference type="Proteomes" id="UP000504609"/>
    </source>
</evidence>
<protein>
    <submittedName>
        <fullName evidence="3">Uncharacterized protein LOC111431596 isoform X1</fullName>
    </submittedName>
</protein>
<feature type="compositionally biased region" description="Low complexity" evidence="1">
    <location>
        <begin position="167"/>
        <end position="196"/>
    </location>
</feature>
<dbReference type="KEGG" id="cmos:111431596"/>
<sequence length="248" mass="27315">MCSETSSPRISFSHNLPADDSLLIYQHSEHGRRDLTLLDSNLDFEFNISIQHESSSADELFSNGVIVPFKIESHKQSHPFEPPLTASLPPLPPTENSKQTLVVNSTSSGQLEQRGSESKSFWGFKRSSSLNFESKRASLCPLPLLSRSNSTGSVPNSKSKKCKDSQKQISQKQHSTSNRKLSSPSPSPSSLPLSSLNQYPTNLKPQMCRNPGGAYGKYHCIGPVLNVPPRFFGLGSILRCGKDRKSKK</sequence>
<proteinExistence type="predicted"/>
<reference evidence="3" key="1">
    <citation type="submission" date="2025-08" db="UniProtKB">
        <authorList>
            <consortium name="RefSeq"/>
        </authorList>
    </citation>
    <scope>IDENTIFICATION</scope>
    <source>
        <tissue evidence="3">Young leaves</tissue>
    </source>
</reference>
<evidence type="ECO:0000313" key="3">
    <source>
        <dbReference type="RefSeq" id="XP_022924047.1"/>
    </source>
</evidence>
<dbReference type="Proteomes" id="UP000504609">
    <property type="component" value="Unplaced"/>
</dbReference>
<gene>
    <name evidence="3" type="primary">LOC111431596</name>
</gene>
<feature type="region of interest" description="Disordered" evidence="1">
    <location>
        <begin position="77"/>
        <end position="98"/>
    </location>
</feature>
<dbReference type="GeneID" id="111431596"/>
<dbReference type="RefSeq" id="XP_022924047.1">
    <property type="nucleotide sequence ID" value="XM_023068279.1"/>
</dbReference>
<dbReference type="PANTHER" id="PTHR36757">
    <property type="entry name" value="BNAANNG22500D PROTEIN"/>
    <property type="match status" value="1"/>
</dbReference>
<name>A0A6J1E7V7_CUCMO</name>
<keyword evidence="2" id="KW-1185">Reference proteome</keyword>
<feature type="region of interest" description="Disordered" evidence="1">
    <location>
        <begin position="148"/>
        <end position="204"/>
    </location>
</feature>
<organism evidence="2 3">
    <name type="scientific">Cucurbita moschata</name>
    <name type="common">Winter crookneck squash</name>
    <name type="synonym">Cucurbita pepo var. moschata</name>
    <dbReference type="NCBI Taxonomy" id="3662"/>
    <lineage>
        <taxon>Eukaryota</taxon>
        <taxon>Viridiplantae</taxon>
        <taxon>Streptophyta</taxon>
        <taxon>Embryophyta</taxon>
        <taxon>Tracheophyta</taxon>
        <taxon>Spermatophyta</taxon>
        <taxon>Magnoliopsida</taxon>
        <taxon>eudicotyledons</taxon>
        <taxon>Gunneridae</taxon>
        <taxon>Pentapetalae</taxon>
        <taxon>rosids</taxon>
        <taxon>fabids</taxon>
        <taxon>Cucurbitales</taxon>
        <taxon>Cucurbitaceae</taxon>
        <taxon>Cucurbiteae</taxon>
        <taxon>Cucurbita</taxon>
    </lineage>
</organism>
<dbReference type="PANTHER" id="PTHR36757:SF4">
    <property type="entry name" value="DUF4005 DOMAIN-CONTAINING PROTEIN"/>
    <property type="match status" value="1"/>
</dbReference>
<accession>A0A6J1E7V7</accession>